<keyword evidence="7" id="KW-0653">Protein transport</keyword>
<evidence type="ECO:0000256" key="4">
    <source>
        <dbReference type="ARBA" id="ARBA00022692"/>
    </source>
</evidence>
<feature type="transmembrane region" description="Helical" evidence="8">
    <location>
        <begin position="21"/>
        <end position="39"/>
    </location>
</feature>
<dbReference type="Proteomes" id="UP001161389">
    <property type="component" value="Unassembled WGS sequence"/>
</dbReference>
<evidence type="ECO:0000313" key="9">
    <source>
        <dbReference type="EMBL" id="GLQ32718.1"/>
    </source>
</evidence>
<gene>
    <name evidence="9" type="ORF">GCM10007876_31970</name>
</gene>
<dbReference type="PANTHER" id="PTHR30558">
    <property type="entry name" value="EXBD MEMBRANE COMPONENT OF PMF-DRIVEN MACROMOLECULE IMPORT SYSTEM"/>
    <property type="match status" value="1"/>
</dbReference>
<evidence type="ECO:0000256" key="3">
    <source>
        <dbReference type="ARBA" id="ARBA00022475"/>
    </source>
</evidence>
<comment type="subcellular location">
    <subcellularLocation>
        <location evidence="1">Cell membrane</location>
        <topology evidence="1">Single-pass membrane protein</topology>
    </subcellularLocation>
    <subcellularLocation>
        <location evidence="7">Cell membrane</location>
        <topology evidence="7">Single-pass type II membrane protein</topology>
    </subcellularLocation>
</comment>
<reference evidence="9" key="2">
    <citation type="submission" date="2023-01" db="EMBL/GenBank/DDBJ databases">
        <title>Draft genome sequence of Litoribrevibacter albus strain NBRC 110071.</title>
        <authorList>
            <person name="Sun Q."/>
            <person name="Mori K."/>
        </authorList>
    </citation>
    <scope>NUCLEOTIDE SEQUENCE</scope>
    <source>
        <strain evidence="9">NBRC 110071</strain>
    </source>
</reference>
<dbReference type="GO" id="GO:0015031">
    <property type="term" value="P:protein transport"/>
    <property type="evidence" value="ECO:0007669"/>
    <property type="project" value="UniProtKB-KW"/>
</dbReference>
<dbReference type="EMBL" id="BSNM01000016">
    <property type="protein sequence ID" value="GLQ32718.1"/>
    <property type="molecule type" value="Genomic_DNA"/>
</dbReference>
<comment type="similarity">
    <text evidence="2 7">Belongs to the ExbD/TolR family.</text>
</comment>
<reference evidence="9" key="1">
    <citation type="journal article" date="2014" name="Int. J. Syst. Evol. Microbiol.">
        <title>Complete genome sequence of Corynebacterium casei LMG S-19264T (=DSM 44701T), isolated from a smear-ripened cheese.</title>
        <authorList>
            <consortium name="US DOE Joint Genome Institute (JGI-PGF)"/>
            <person name="Walter F."/>
            <person name="Albersmeier A."/>
            <person name="Kalinowski J."/>
            <person name="Ruckert C."/>
        </authorList>
    </citation>
    <scope>NUCLEOTIDE SEQUENCE</scope>
    <source>
        <strain evidence="9">NBRC 110071</strain>
    </source>
</reference>
<dbReference type="Gene3D" id="3.30.420.270">
    <property type="match status" value="1"/>
</dbReference>
<evidence type="ECO:0000256" key="6">
    <source>
        <dbReference type="ARBA" id="ARBA00023136"/>
    </source>
</evidence>
<dbReference type="AlphaFoldDB" id="A0AA37SDW4"/>
<dbReference type="Pfam" id="PF02472">
    <property type="entry name" value="ExbD"/>
    <property type="match status" value="1"/>
</dbReference>
<evidence type="ECO:0000313" key="10">
    <source>
        <dbReference type="Proteomes" id="UP001161389"/>
    </source>
</evidence>
<organism evidence="9 10">
    <name type="scientific">Litoribrevibacter albus</name>
    <dbReference type="NCBI Taxonomy" id="1473156"/>
    <lineage>
        <taxon>Bacteria</taxon>
        <taxon>Pseudomonadati</taxon>
        <taxon>Pseudomonadota</taxon>
        <taxon>Gammaproteobacteria</taxon>
        <taxon>Oceanospirillales</taxon>
        <taxon>Oceanospirillaceae</taxon>
        <taxon>Litoribrevibacter</taxon>
    </lineage>
</organism>
<keyword evidence="6 8" id="KW-0472">Membrane</keyword>
<dbReference type="InterPro" id="IPR003400">
    <property type="entry name" value="ExbD"/>
</dbReference>
<comment type="caution">
    <text evidence="9">The sequence shown here is derived from an EMBL/GenBank/DDBJ whole genome shotgun (WGS) entry which is preliminary data.</text>
</comment>
<accession>A0AA37SDW4</accession>
<proteinExistence type="inferred from homology"/>
<name>A0AA37SDW4_9GAMM</name>
<evidence type="ECO:0000256" key="7">
    <source>
        <dbReference type="RuleBase" id="RU003879"/>
    </source>
</evidence>
<dbReference type="RefSeq" id="WP_284382819.1">
    <property type="nucleotide sequence ID" value="NZ_BSNM01000016.1"/>
</dbReference>
<evidence type="ECO:0000256" key="8">
    <source>
        <dbReference type="SAM" id="Phobius"/>
    </source>
</evidence>
<keyword evidence="4 7" id="KW-0812">Transmembrane</keyword>
<keyword evidence="7" id="KW-0813">Transport</keyword>
<dbReference type="GO" id="GO:0005886">
    <property type="term" value="C:plasma membrane"/>
    <property type="evidence" value="ECO:0007669"/>
    <property type="project" value="UniProtKB-SubCell"/>
</dbReference>
<keyword evidence="5 8" id="KW-1133">Transmembrane helix</keyword>
<evidence type="ECO:0000256" key="2">
    <source>
        <dbReference type="ARBA" id="ARBA00005811"/>
    </source>
</evidence>
<keyword evidence="10" id="KW-1185">Reference proteome</keyword>
<sequence length="140" mass="15513">MRSRINLTNEQDDSNIDMTPMLDIVFIMLIFFIVSTTFVKESGVDINRPASSTAQQQDSSGVRLAVTADGLVWLEGKQTDIRMIRPKLERMKVEQPDIAVLLQADEDTKTGVLIRVMDQVKLAGIEQLAVATKNAVQGAH</sequence>
<dbReference type="GO" id="GO:0022857">
    <property type="term" value="F:transmembrane transporter activity"/>
    <property type="evidence" value="ECO:0007669"/>
    <property type="project" value="InterPro"/>
</dbReference>
<evidence type="ECO:0000256" key="1">
    <source>
        <dbReference type="ARBA" id="ARBA00004162"/>
    </source>
</evidence>
<evidence type="ECO:0000256" key="5">
    <source>
        <dbReference type="ARBA" id="ARBA00022989"/>
    </source>
</evidence>
<protein>
    <submittedName>
        <fullName evidence="9">Biopolymer transporter ExbD</fullName>
    </submittedName>
</protein>
<dbReference type="PANTHER" id="PTHR30558:SF13">
    <property type="entry name" value="BIOPOLYMER TRANSPORT PROTEIN EXBD2"/>
    <property type="match status" value="1"/>
</dbReference>
<keyword evidence="3" id="KW-1003">Cell membrane</keyword>